<name>A0A5J4X1D3_9EUKA</name>
<comment type="caution">
    <text evidence="1">The sequence shown here is derived from an EMBL/GenBank/DDBJ whole genome shotgun (WGS) entry which is preliminary data.</text>
</comment>
<reference evidence="1 2" key="1">
    <citation type="submission" date="2019-03" db="EMBL/GenBank/DDBJ databases">
        <title>Single cell metagenomics reveals metabolic interactions within the superorganism composed of flagellate Streblomastix strix and complex community of Bacteroidetes bacteria on its surface.</title>
        <authorList>
            <person name="Treitli S.C."/>
            <person name="Kolisko M."/>
            <person name="Husnik F."/>
            <person name="Keeling P."/>
            <person name="Hampl V."/>
        </authorList>
    </citation>
    <scope>NUCLEOTIDE SEQUENCE [LARGE SCALE GENOMIC DNA]</scope>
    <source>
        <strain evidence="1">ST1C</strain>
    </source>
</reference>
<sequence length="131" mass="14780">MCNQGIFGAQKYNLQTLRRNNTHDTSEIIAFLAISTLRQAIVPVNIFNNFKRAGYSQQWDDNGTCYAQVVHESLAAVSETIEANGLLLKYILAQNKLEIKRLKQTGGSMKTKLTCVAILKECNLQELRFIN</sequence>
<proteinExistence type="predicted"/>
<dbReference type="Proteomes" id="UP000324800">
    <property type="component" value="Unassembled WGS sequence"/>
</dbReference>
<organism evidence="1 2">
    <name type="scientific">Streblomastix strix</name>
    <dbReference type="NCBI Taxonomy" id="222440"/>
    <lineage>
        <taxon>Eukaryota</taxon>
        <taxon>Metamonada</taxon>
        <taxon>Preaxostyla</taxon>
        <taxon>Oxymonadida</taxon>
        <taxon>Streblomastigidae</taxon>
        <taxon>Streblomastix</taxon>
    </lineage>
</organism>
<dbReference type="EMBL" id="SNRW01000458">
    <property type="protein sequence ID" value="KAA6401021.1"/>
    <property type="molecule type" value="Genomic_DNA"/>
</dbReference>
<accession>A0A5J4X1D3</accession>
<evidence type="ECO:0000313" key="1">
    <source>
        <dbReference type="EMBL" id="KAA6401021.1"/>
    </source>
</evidence>
<evidence type="ECO:0000313" key="2">
    <source>
        <dbReference type="Proteomes" id="UP000324800"/>
    </source>
</evidence>
<dbReference type="OrthoDB" id="4327074at2759"/>
<dbReference type="AlphaFoldDB" id="A0A5J4X1D3"/>
<gene>
    <name evidence="1" type="ORF">EZS28_003460</name>
</gene>
<protein>
    <submittedName>
        <fullName evidence="1">Uncharacterized protein</fullName>
    </submittedName>
</protein>